<dbReference type="GO" id="GO:0000166">
    <property type="term" value="F:nucleotide binding"/>
    <property type="evidence" value="ECO:0007669"/>
    <property type="project" value="InterPro"/>
</dbReference>
<dbReference type="PANTHER" id="PTHR22604">
    <property type="entry name" value="OXIDOREDUCTASES"/>
    <property type="match status" value="1"/>
</dbReference>
<comment type="catalytic activity">
    <reaction evidence="5">
        <text>D-xylose + NADP(+) = D-xylono-1,5-lactone + NADPH + H(+)</text>
        <dbReference type="Rhea" id="RHEA:22000"/>
        <dbReference type="ChEBI" id="CHEBI:15378"/>
        <dbReference type="ChEBI" id="CHEBI:15867"/>
        <dbReference type="ChEBI" id="CHEBI:53455"/>
        <dbReference type="ChEBI" id="CHEBI:57783"/>
        <dbReference type="ChEBI" id="CHEBI:58349"/>
        <dbReference type="EC" id="1.1.1.179"/>
    </reaction>
</comment>
<evidence type="ECO:0000313" key="9">
    <source>
        <dbReference type="Proteomes" id="UP000248817"/>
    </source>
</evidence>
<dbReference type="InterPro" id="IPR055170">
    <property type="entry name" value="GFO_IDH_MocA-like_dom"/>
</dbReference>
<evidence type="ECO:0000256" key="5">
    <source>
        <dbReference type="ARBA" id="ARBA00049233"/>
    </source>
</evidence>
<dbReference type="EC" id="1.1.1.179" evidence="3"/>
<sequence length="378" mass="41618">MNPQDQSALTLTWGILSTGRIAEKFALDLLNPRPCSPINHILTGVASSTSLSTACAFLDRIQAPKHVIPYGSYSALLSTPCEAVYIATPHSHHYQNAMMALEAGKHVLIEKPITVNAEQCSALWNTAAAKRLFVMEGLWTRFQPIGYAFREVLGEVGKVHRVWADNGLGMEVERQFPTGDRLVTLDLAGGGLLDLGIYSLNWVLQALGPRGDYTPRSVASAMVKNRSTGVDETTTILLRFSAEKGDQEIHAIVASSPRCATDADGNTPCVRVQGDKGELQVFGWPWRPSRLRIVAREQGFGNPGMVGKEILNHMPDQVYGLVYEADEVARCVQSGRLESQTMSWKESLATMKIMDQVRKENGLWFGEEPESVLYPFAQ</sequence>
<proteinExistence type="inferred from homology"/>
<comment type="similarity">
    <text evidence="1">Belongs to the Gfo/Idh/MocA family.</text>
</comment>
<dbReference type="EMBL" id="KZ825500">
    <property type="protein sequence ID" value="PYI31729.1"/>
    <property type="molecule type" value="Genomic_DNA"/>
</dbReference>
<dbReference type="Gene3D" id="3.30.360.10">
    <property type="entry name" value="Dihydrodipicolinate Reductase, domain 2"/>
    <property type="match status" value="1"/>
</dbReference>
<dbReference type="Gene3D" id="3.40.50.720">
    <property type="entry name" value="NAD(P)-binding Rossmann-like Domain"/>
    <property type="match status" value="1"/>
</dbReference>
<dbReference type="InterPro" id="IPR036291">
    <property type="entry name" value="NAD(P)-bd_dom_sf"/>
</dbReference>
<accession>A0A2V5I4V2</accession>
<dbReference type="Pfam" id="PF01408">
    <property type="entry name" value="GFO_IDH_MocA"/>
    <property type="match status" value="1"/>
</dbReference>
<evidence type="ECO:0000313" key="8">
    <source>
        <dbReference type="EMBL" id="PYI31729.1"/>
    </source>
</evidence>
<name>A0A2V5I4V2_9EURO</name>
<keyword evidence="9" id="KW-1185">Reference proteome</keyword>
<dbReference type="GO" id="GO:0047837">
    <property type="term" value="F:D-xylose 1-dehydrogenase (NADP+) activity"/>
    <property type="evidence" value="ECO:0007669"/>
    <property type="project" value="UniProtKB-EC"/>
</dbReference>
<dbReference type="AlphaFoldDB" id="A0A2V5I4V2"/>
<evidence type="ECO:0000256" key="2">
    <source>
        <dbReference type="ARBA" id="ARBA00023002"/>
    </source>
</evidence>
<dbReference type="SUPFAM" id="SSF55347">
    <property type="entry name" value="Glyceraldehyde-3-phosphate dehydrogenase-like, C-terminal domain"/>
    <property type="match status" value="1"/>
</dbReference>
<dbReference type="Pfam" id="PF22725">
    <property type="entry name" value="GFO_IDH_MocA_C3"/>
    <property type="match status" value="1"/>
</dbReference>
<dbReference type="Proteomes" id="UP000248817">
    <property type="component" value="Unassembled WGS sequence"/>
</dbReference>
<dbReference type="InterPro" id="IPR000683">
    <property type="entry name" value="Gfo/Idh/MocA-like_OxRdtase_N"/>
</dbReference>
<gene>
    <name evidence="8" type="ORF">BP00DRAFT_474403</name>
</gene>
<evidence type="ECO:0000259" key="6">
    <source>
        <dbReference type="Pfam" id="PF01408"/>
    </source>
</evidence>
<evidence type="ECO:0000256" key="4">
    <source>
        <dbReference type="ARBA" id="ARBA00042988"/>
    </source>
</evidence>
<dbReference type="InterPro" id="IPR050984">
    <property type="entry name" value="Gfo/Idh/MocA_domain"/>
</dbReference>
<organism evidence="8 9">
    <name type="scientific">Aspergillus indologenus CBS 114.80</name>
    <dbReference type="NCBI Taxonomy" id="1450541"/>
    <lineage>
        <taxon>Eukaryota</taxon>
        <taxon>Fungi</taxon>
        <taxon>Dikarya</taxon>
        <taxon>Ascomycota</taxon>
        <taxon>Pezizomycotina</taxon>
        <taxon>Eurotiomycetes</taxon>
        <taxon>Eurotiomycetidae</taxon>
        <taxon>Eurotiales</taxon>
        <taxon>Aspergillaceae</taxon>
        <taxon>Aspergillus</taxon>
        <taxon>Aspergillus subgen. Circumdati</taxon>
    </lineage>
</organism>
<feature type="domain" description="GFO/IDH/MocA-like oxidoreductase" evidence="7">
    <location>
        <begin position="154"/>
        <end position="279"/>
    </location>
</feature>
<dbReference type="PANTHER" id="PTHR22604:SF115">
    <property type="entry name" value="DIHYDRODIOL DEHYDROGENASE, PUTATIVE (AFU_ORTHOLOGUE AFUA_1G07520)-RELATED"/>
    <property type="match status" value="1"/>
</dbReference>
<keyword evidence="2" id="KW-0560">Oxidoreductase</keyword>
<protein>
    <recommendedName>
        <fullName evidence="3">D-xylose 1-dehydrogenase (NADP(+), D-xylono-1,5-lactone-forming)</fullName>
        <ecNumber evidence="3">1.1.1.179</ecNumber>
    </recommendedName>
    <alternativeName>
        <fullName evidence="4">D-xylose-NADP dehydrogenase</fullName>
    </alternativeName>
</protein>
<feature type="domain" description="Gfo/Idh/MocA-like oxidoreductase N-terminal" evidence="6">
    <location>
        <begin position="13"/>
        <end position="137"/>
    </location>
</feature>
<evidence type="ECO:0000256" key="1">
    <source>
        <dbReference type="ARBA" id="ARBA00010928"/>
    </source>
</evidence>
<dbReference type="SUPFAM" id="SSF51735">
    <property type="entry name" value="NAD(P)-binding Rossmann-fold domains"/>
    <property type="match status" value="1"/>
</dbReference>
<reference evidence="8 9" key="1">
    <citation type="submission" date="2018-02" db="EMBL/GenBank/DDBJ databases">
        <title>The genomes of Aspergillus section Nigri reveals drivers in fungal speciation.</title>
        <authorList>
            <consortium name="DOE Joint Genome Institute"/>
            <person name="Vesth T.C."/>
            <person name="Nybo J."/>
            <person name="Theobald S."/>
            <person name="Brandl J."/>
            <person name="Frisvad J.C."/>
            <person name="Nielsen K.F."/>
            <person name="Lyhne E.K."/>
            <person name="Kogle M.E."/>
            <person name="Kuo A."/>
            <person name="Riley R."/>
            <person name="Clum A."/>
            <person name="Nolan M."/>
            <person name="Lipzen A."/>
            <person name="Salamov A."/>
            <person name="Henrissat B."/>
            <person name="Wiebenga A."/>
            <person name="De vries R.P."/>
            <person name="Grigoriev I.V."/>
            <person name="Mortensen U.H."/>
            <person name="Andersen M.R."/>
            <person name="Baker S.E."/>
        </authorList>
    </citation>
    <scope>NUCLEOTIDE SEQUENCE [LARGE SCALE GENOMIC DNA]</scope>
    <source>
        <strain evidence="8 9">CBS 114.80</strain>
    </source>
</reference>
<evidence type="ECO:0000256" key="3">
    <source>
        <dbReference type="ARBA" id="ARBA00038984"/>
    </source>
</evidence>
<evidence type="ECO:0000259" key="7">
    <source>
        <dbReference type="Pfam" id="PF22725"/>
    </source>
</evidence>